<dbReference type="AlphaFoldDB" id="A0A926WLC6"/>
<evidence type="ECO:0000256" key="1">
    <source>
        <dbReference type="ARBA" id="ARBA00006641"/>
    </source>
</evidence>
<evidence type="ECO:0000256" key="3">
    <source>
        <dbReference type="ARBA" id="ARBA00022801"/>
    </source>
</evidence>
<evidence type="ECO:0000313" key="5">
    <source>
        <dbReference type="EMBL" id="MBD2296125.1"/>
    </source>
</evidence>
<keyword evidence="2" id="KW-0645">Protease</keyword>
<keyword evidence="3" id="KW-0378">Hydrolase</keyword>
<dbReference type="SUPFAM" id="SSF53182">
    <property type="entry name" value="Pyrrolidone carboxyl peptidase (pyroglutamate aminopeptidase)"/>
    <property type="match status" value="1"/>
</dbReference>
<accession>A0A926WLC6</accession>
<comment type="similarity">
    <text evidence="1">Belongs to the peptidase C15 family.</text>
</comment>
<dbReference type="InterPro" id="IPR036440">
    <property type="entry name" value="Peptidase_C15-like_sf"/>
</dbReference>
<keyword evidence="6" id="KW-1185">Reference proteome</keyword>
<keyword evidence="4" id="KW-0788">Thiol protease</keyword>
<name>A0A926WLC6_9NOST</name>
<dbReference type="Gene3D" id="3.40.630.20">
    <property type="entry name" value="Peptidase C15, pyroglutamyl peptidase I-like"/>
    <property type="match status" value="1"/>
</dbReference>
<gene>
    <name evidence="5" type="ORF">H6G06_22260</name>
</gene>
<comment type="caution">
    <text evidence="5">The sequence shown here is derived from an EMBL/GenBank/DDBJ whole genome shotgun (WGS) entry which is preliminary data.</text>
</comment>
<evidence type="ECO:0000256" key="2">
    <source>
        <dbReference type="ARBA" id="ARBA00022670"/>
    </source>
</evidence>
<dbReference type="GO" id="GO:0006508">
    <property type="term" value="P:proteolysis"/>
    <property type="evidence" value="ECO:0007669"/>
    <property type="project" value="UniProtKB-KW"/>
</dbReference>
<sequence>MQKKILLTSFNTWLSEQQSNSSDDLLLELAKMACVDHDLNFLRLLPVDVAVASSRVIAKINELQPDYVICCGMAASRQNLSVEVVASIMSVQATDISSKDCPENFLPTTLQTTVDVEQLVAGTAAVEISYDCGKFVCEGLYHSVLNYLSQSQLPIPCIFVHVPILNQENLIGILADFVLIINNLVRGNREQGTVS</sequence>
<organism evidence="5 6">
    <name type="scientific">Anabaena sphaerica FACHB-251</name>
    <dbReference type="NCBI Taxonomy" id="2692883"/>
    <lineage>
        <taxon>Bacteria</taxon>
        <taxon>Bacillati</taxon>
        <taxon>Cyanobacteriota</taxon>
        <taxon>Cyanophyceae</taxon>
        <taxon>Nostocales</taxon>
        <taxon>Nostocaceae</taxon>
        <taxon>Anabaena</taxon>
    </lineage>
</organism>
<dbReference type="Proteomes" id="UP000662185">
    <property type="component" value="Unassembled WGS sequence"/>
</dbReference>
<reference evidence="6" key="1">
    <citation type="journal article" date="2020" name="ISME J.">
        <title>Comparative genomics reveals insights into cyanobacterial evolution and habitat adaptation.</title>
        <authorList>
            <person name="Chen M.Y."/>
            <person name="Teng W.K."/>
            <person name="Zhao L."/>
            <person name="Hu C.X."/>
            <person name="Zhou Y.K."/>
            <person name="Han B.P."/>
            <person name="Song L.R."/>
            <person name="Shu W.S."/>
        </authorList>
    </citation>
    <scope>NUCLEOTIDE SEQUENCE [LARGE SCALE GENOMIC DNA]</scope>
    <source>
        <strain evidence="6">FACHB-251</strain>
    </source>
</reference>
<evidence type="ECO:0000256" key="4">
    <source>
        <dbReference type="ARBA" id="ARBA00022807"/>
    </source>
</evidence>
<dbReference type="PANTHER" id="PTHR23402">
    <property type="entry name" value="PROTEASE FAMILY C15 PYROGLUTAMYL-PEPTIDASE I-RELATED"/>
    <property type="match status" value="1"/>
</dbReference>
<protein>
    <submittedName>
        <fullName evidence="5">Peptidase C15</fullName>
    </submittedName>
</protein>
<dbReference type="RefSeq" id="WP_190564182.1">
    <property type="nucleotide sequence ID" value="NZ_JACJQU010000019.1"/>
</dbReference>
<dbReference type="Pfam" id="PF01470">
    <property type="entry name" value="Peptidase_C15"/>
    <property type="match status" value="1"/>
</dbReference>
<dbReference type="GO" id="GO:0008234">
    <property type="term" value="F:cysteine-type peptidase activity"/>
    <property type="evidence" value="ECO:0007669"/>
    <property type="project" value="UniProtKB-KW"/>
</dbReference>
<dbReference type="PANTHER" id="PTHR23402:SF1">
    <property type="entry name" value="PYROGLUTAMYL-PEPTIDASE I"/>
    <property type="match status" value="1"/>
</dbReference>
<evidence type="ECO:0000313" key="6">
    <source>
        <dbReference type="Proteomes" id="UP000662185"/>
    </source>
</evidence>
<dbReference type="InterPro" id="IPR016125">
    <property type="entry name" value="Peptidase_C15-like"/>
</dbReference>
<dbReference type="EMBL" id="JACJQU010000019">
    <property type="protein sequence ID" value="MBD2296125.1"/>
    <property type="molecule type" value="Genomic_DNA"/>
</dbReference>
<proteinExistence type="inferred from homology"/>